<evidence type="ECO:0000256" key="6">
    <source>
        <dbReference type="RuleBase" id="RU362125"/>
    </source>
</evidence>
<comment type="similarity">
    <text evidence="2 6">Belongs to the acyl-CoA dehydrogenase family.</text>
</comment>
<dbReference type="InterPro" id="IPR009075">
    <property type="entry name" value="AcylCo_DH/oxidase_C"/>
</dbReference>
<dbReference type="PANTHER" id="PTHR43292">
    <property type="entry name" value="ACYL-COA DEHYDROGENASE"/>
    <property type="match status" value="1"/>
</dbReference>
<evidence type="ECO:0000256" key="2">
    <source>
        <dbReference type="ARBA" id="ARBA00009347"/>
    </source>
</evidence>
<dbReference type="Gene3D" id="2.40.110.10">
    <property type="entry name" value="Butyryl-CoA Dehydrogenase, subunit A, domain 2"/>
    <property type="match status" value="1"/>
</dbReference>
<feature type="domain" description="Acyl-CoA dehydrogenase/oxidase C-terminal" evidence="7">
    <location>
        <begin position="233"/>
        <end position="399"/>
    </location>
</feature>
<evidence type="ECO:0000256" key="4">
    <source>
        <dbReference type="ARBA" id="ARBA00022827"/>
    </source>
</evidence>
<sequence length="402" mass="44012">MDFEYSEGEQRFREEVIAFLDTHLTPDLRAGARATPVVFAEPDIGLVWQRILHEKGWLGYNWPVEHGGTGWTPVQRYIFEKELALADAPNLPVLSLKLLAPVLWTFGTEAQKSSLLPRILSGEDYWCQGFSEPSSGSDLASLKTRAVRDGDHYIVNGSKLWTTHAQFADHIFCLVRTDAEVKPQRGMSFLLIDMRQQGVEVKPIIGMAGDHEVNAVFFDDVKVPVADRVGDEGQGWTIAKFLLENERGGSCHAPRLLAELGALRRIAAEERDGAGGALLDDPLFAARLARTELEALALEMTELRILAEIAEGKAPGPQTSLVKMCASTLHQQIDSLTMSAFGYAGLQLSTARPLYAPGGEAPIRSKEAQVAPARALNGRAWTIFGGSNEVQRTIIAKTVLGL</sequence>
<dbReference type="EMBL" id="NWUF01000012">
    <property type="protein sequence ID" value="PCE41742.1"/>
    <property type="molecule type" value="Genomic_DNA"/>
</dbReference>
<dbReference type="GO" id="GO:0016627">
    <property type="term" value="F:oxidoreductase activity, acting on the CH-CH group of donors"/>
    <property type="evidence" value="ECO:0007669"/>
    <property type="project" value="InterPro"/>
</dbReference>
<dbReference type="InterPro" id="IPR013786">
    <property type="entry name" value="AcylCoA_DH/ox_N"/>
</dbReference>
<reference evidence="10 11" key="1">
    <citation type="submission" date="2017-09" db="EMBL/GenBank/DDBJ databases">
        <title>The Catabolism of 3,6-Dichlorosalicylic acid is Initiated by the Cytochrome P450 Monooxygenase DsmABC in Rhizorhabdus dicambivorans Ndbn-20.</title>
        <authorList>
            <person name="Na L."/>
        </authorList>
    </citation>
    <scope>NUCLEOTIDE SEQUENCE [LARGE SCALE GENOMIC DNA]</scope>
    <source>
        <strain evidence="10 11">Ndbn-20m</strain>
    </source>
</reference>
<proteinExistence type="inferred from homology"/>
<comment type="cofactor">
    <cofactor evidence="1 6">
        <name>FAD</name>
        <dbReference type="ChEBI" id="CHEBI:57692"/>
    </cofactor>
</comment>
<dbReference type="InterPro" id="IPR037069">
    <property type="entry name" value="AcylCoA_DH/ox_N_sf"/>
</dbReference>
<dbReference type="AlphaFoldDB" id="A0A2A4FVN9"/>
<dbReference type="RefSeq" id="WP_066961201.1">
    <property type="nucleotide sequence ID" value="NZ_CP023449.1"/>
</dbReference>
<evidence type="ECO:0000256" key="1">
    <source>
        <dbReference type="ARBA" id="ARBA00001974"/>
    </source>
</evidence>
<dbReference type="SUPFAM" id="SSF47203">
    <property type="entry name" value="Acyl-CoA dehydrogenase C-terminal domain-like"/>
    <property type="match status" value="1"/>
</dbReference>
<keyword evidence="4 6" id="KW-0274">FAD</keyword>
<dbReference type="PANTHER" id="PTHR43292:SF3">
    <property type="entry name" value="ACYL-COA DEHYDROGENASE FADE29"/>
    <property type="match status" value="1"/>
</dbReference>
<evidence type="ECO:0000259" key="7">
    <source>
        <dbReference type="Pfam" id="PF00441"/>
    </source>
</evidence>
<comment type="caution">
    <text evidence="10">The sequence shown here is derived from an EMBL/GenBank/DDBJ whole genome shotgun (WGS) entry which is preliminary data.</text>
</comment>
<keyword evidence="5 6" id="KW-0560">Oxidoreductase</keyword>
<dbReference type="Proteomes" id="UP000218934">
    <property type="component" value="Unassembled WGS sequence"/>
</dbReference>
<evidence type="ECO:0000259" key="8">
    <source>
        <dbReference type="Pfam" id="PF02770"/>
    </source>
</evidence>
<dbReference type="Gene3D" id="1.10.540.10">
    <property type="entry name" value="Acyl-CoA dehydrogenase/oxidase, N-terminal domain"/>
    <property type="match status" value="1"/>
</dbReference>
<dbReference type="InterPro" id="IPR046373">
    <property type="entry name" value="Acyl-CoA_Oxase/DH_mid-dom_sf"/>
</dbReference>
<keyword evidence="3 6" id="KW-0285">Flavoprotein</keyword>
<dbReference type="InterPro" id="IPR036250">
    <property type="entry name" value="AcylCo_DH-like_C"/>
</dbReference>
<evidence type="ECO:0000256" key="3">
    <source>
        <dbReference type="ARBA" id="ARBA00022630"/>
    </source>
</evidence>
<protein>
    <submittedName>
        <fullName evidence="10">Acyl-CoA dehydrogenase</fullName>
    </submittedName>
</protein>
<dbReference type="InterPro" id="IPR009100">
    <property type="entry name" value="AcylCoA_DH/oxidase_NM_dom_sf"/>
</dbReference>
<name>A0A2A4FVN9_9SPHN</name>
<dbReference type="Pfam" id="PF02771">
    <property type="entry name" value="Acyl-CoA_dh_N"/>
    <property type="match status" value="1"/>
</dbReference>
<accession>A0A2A4FVN9</accession>
<dbReference type="InterPro" id="IPR052161">
    <property type="entry name" value="Mycobact_Acyl-CoA_DH"/>
</dbReference>
<dbReference type="Pfam" id="PF00441">
    <property type="entry name" value="Acyl-CoA_dh_1"/>
    <property type="match status" value="1"/>
</dbReference>
<dbReference type="Gene3D" id="1.20.140.10">
    <property type="entry name" value="Butyryl-CoA Dehydrogenase, subunit A, domain 3"/>
    <property type="match status" value="1"/>
</dbReference>
<dbReference type="GO" id="GO:0050660">
    <property type="term" value="F:flavin adenine dinucleotide binding"/>
    <property type="evidence" value="ECO:0007669"/>
    <property type="project" value="InterPro"/>
</dbReference>
<dbReference type="InterPro" id="IPR006091">
    <property type="entry name" value="Acyl-CoA_Oxase/DH_mid-dom"/>
</dbReference>
<dbReference type="KEGG" id="rdi:CMV14_19005"/>
<feature type="domain" description="Acyl-CoA oxidase/dehydrogenase middle" evidence="8">
    <location>
        <begin position="127"/>
        <end position="221"/>
    </location>
</feature>
<evidence type="ECO:0000259" key="9">
    <source>
        <dbReference type="Pfam" id="PF02771"/>
    </source>
</evidence>
<gene>
    <name evidence="10" type="ORF">COO09_13345</name>
</gene>
<dbReference type="FunFam" id="2.40.110.10:FF:000011">
    <property type="entry name" value="Acyl-CoA dehydrogenase FadE34"/>
    <property type="match status" value="1"/>
</dbReference>
<organism evidence="10 11">
    <name type="scientific">Rhizorhabdus dicambivorans</name>
    <dbReference type="NCBI Taxonomy" id="1850238"/>
    <lineage>
        <taxon>Bacteria</taxon>
        <taxon>Pseudomonadati</taxon>
        <taxon>Pseudomonadota</taxon>
        <taxon>Alphaproteobacteria</taxon>
        <taxon>Sphingomonadales</taxon>
        <taxon>Sphingomonadaceae</taxon>
        <taxon>Rhizorhabdus</taxon>
    </lineage>
</organism>
<dbReference type="OrthoDB" id="9780544at2"/>
<keyword evidence="11" id="KW-1185">Reference proteome</keyword>
<evidence type="ECO:0000256" key="5">
    <source>
        <dbReference type="ARBA" id="ARBA00023002"/>
    </source>
</evidence>
<evidence type="ECO:0000313" key="11">
    <source>
        <dbReference type="Proteomes" id="UP000218934"/>
    </source>
</evidence>
<evidence type="ECO:0000313" key="10">
    <source>
        <dbReference type="EMBL" id="PCE41742.1"/>
    </source>
</evidence>
<dbReference type="Pfam" id="PF02770">
    <property type="entry name" value="Acyl-CoA_dh_M"/>
    <property type="match status" value="1"/>
</dbReference>
<dbReference type="GO" id="GO:0005886">
    <property type="term" value="C:plasma membrane"/>
    <property type="evidence" value="ECO:0007669"/>
    <property type="project" value="TreeGrafter"/>
</dbReference>
<dbReference type="SUPFAM" id="SSF56645">
    <property type="entry name" value="Acyl-CoA dehydrogenase NM domain-like"/>
    <property type="match status" value="1"/>
</dbReference>
<feature type="domain" description="Acyl-CoA dehydrogenase/oxidase N-terminal" evidence="9">
    <location>
        <begin position="7"/>
        <end position="123"/>
    </location>
</feature>